<dbReference type="EMBL" id="OZ035835">
    <property type="protein sequence ID" value="CAL1577428.1"/>
    <property type="molecule type" value="Genomic_DNA"/>
</dbReference>
<sequence length="142" mass="15495">MRGMGSLGCLWERGGELCGKKGEALGRGAILREAGRDVREAEDLQEWPGGIGGGLRVVRGGEQVPRGKSTETDSDSESLPHVPLEDVLLEDVLFKDVPLEEVLLEDVLLEDVLLEDVLFKDVPLEDVLFKDVPLEDVCVVLC</sequence>
<dbReference type="Proteomes" id="UP001497482">
    <property type="component" value="Chromosome 13"/>
</dbReference>
<feature type="region of interest" description="Disordered" evidence="1">
    <location>
        <begin position="59"/>
        <end position="79"/>
    </location>
</feature>
<organism evidence="2 3">
    <name type="scientific">Knipowitschia caucasica</name>
    <name type="common">Caucasian dwarf goby</name>
    <name type="synonym">Pomatoschistus caucasicus</name>
    <dbReference type="NCBI Taxonomy" id="637954"/>
    <lineage>
        <taxon>Eukaryota</taxon>
        <taxon>Metazoa</taxon>
        <taxon>Chordata</taxon>
        <taxon>Craniata</taxon>
        <taxon>Vertebrata</taxon>
        <taxon>Euteleostomi</taxon>
        <taxon>Actinopterygii</taxon>
        <taxon>Neopterygii</taxon>
        <taxon>Teleostei</taxon>
        <taxon>Neoteleostei</taxon>
        <taxon>Acanthomorphata</taxon>
        <taxon>Gobiaria</taxon>
        <taxon>Gobiiformes</taxon>
        <taxon>Gobioidei</taxon>
        <taxon>Gobiidae</taxon>
        <taxon>Gobiinae</taxon>
        <taxon>Knipowitschia</taxon>
    </lineage>
</organism>
<evidence type="ECO:0000313" key="2">
    <source>
        <dbReference type="EMBL" id="CAL1577428.1"/>
    </source>
</evidence>
<keyword evidence="3" id="KW-1185">Reference proteome</keyword>
<name>A0AAV2JL25_KNICA</name>
<dbReference type="AlphaFoldDB" id="A0AAV2JL25"/>
<gene>
    <name evidence="2" type="ORF">KC01_LOCUS8780</name>
</gene>
<protein>
    <submittedName>
        <fullName evidence="2">Uncharacterized protein</fullName>
    </submittedName>
</protein>
<evidence type="ECO:0000313" key="3">
    <source>
        <dbReference type="Proteomes" id="UP001497482"/>
    </source>
</evidence>
<reference evidence="2 3" key="1">
    <citation type="submission" date="2024-04" db="EMBL/GenBank/DDBJ databases">
        <authorList>
            <person name="Waldvogel A.-M."/>
            <person name="Schoenle A."/>
        </authorList>
    </citation>
    <scope>NUCLEOTIDE SEQUENCE [LARGE SCALE GENOMIC DNA]</scope>
</reference>
<proteinExistence type="predicted"/>
<dbReference type="SUPFAM" id="SSF141571">
    <property type="entry name" value="Pentapeptide repeat-like"/>
    <property type="match status" value="1"/>
</dbReference>
<accession>A0AAV2JL25</accession>
<evidence type="ECO:0000256" key="1">
    <source>
        <dbReference type="SAM" id="MobiDB-lite"/>
    </source>
</evidence>